<accession>A0A8J3MBU5</accession>
<dbReference type="Proteomes" id="UP000626220">
    <property type="component" value="Unassembled WGS sequence"/>
</dbReference>
<protein>
    <recommendedName>
        <fullName evidence="2">DUF3859 domain-containing protein</fullName>
    </recommendedName>
</protein>
<keyword evidence="4" id="KW-1185">Reference proteome</keyword>
<reference evidence="3" key="1">
    <citation type="journal article" date="2014" name="Int. J. Syst. Evol. Microbiol.">
        <title>Complete genome sequence of Corynebacterium casei LMG S-19264T (=DSM 44701T), isolated from a smear-ripened cheese.</title>
        <authorList>
            <consortium name="US DOE Joint Genome Institute (JGI-PGF)"/>
            <person name="Walter F."/>
            <person name="Albersmeier A."/>
            <person name="Kalinowski J."/>
            <person name="Ruckert C."/>
        </authorList>
    </citation>
    <scope>NUCLEOTIDE SEQUENCE</scope>
    <source>
        <strain evidence="3">KCTC 42650</strain>
    </source>
</reference>
<dbReference type="EMBL" id="BNCJ01000021">
    <property type="protein sequence ID" value="GHF68386.1"/>
    <property type="molecule type" value="Genomic_DNA"/>
</dbReference>
<evidence type="ECO:0000259" key="2">
    <source>
        <dbReference type="Pfam" id="PF12975"/>
    </source>
</evidence>
<feature type="signal peptide" evidence="1">
    <location>
        <begin position="1"/>
        <end position="19"/>
    </location>
</feature>
<dbReference type="AlphaFoldDB" id="A0A8J3MBU5"/>
<evidence type="ECO:0000313" key="3">
    <source>
        <dbReference type="EMBL" id="GHF68386.1"/>
    </source>
</evidence>
<organism evidence="3 4">
    <name type="scientific">Seohaeicola zhoushanensis</name>
    <dbReference type="NCBI Taxonomy" id="1569283"/>
    <lineage>
        <taxon>Bacteria</taxon>
        <taxon>Pseudomonadati</taxon>
        <taxon>Pseudomonadota</taxon>
        <taxon>Alphaproteobacteria</taxon>
        <taxon>Rhodobacterales</taxon>
        <taxon>Roseobacteraceae</taxon>
        <taxon>Seohaeicola</taxon>
    </lineage>
</organism>
<reference evidence="3" key="2">
    <citation type="submission" date="2020-09" db="EMBL/GenBank/DDBJ databases">
        <authorList>
            <person name="Sun Q."/>
            <person name="Kim S."/>
        </authorList>
    </citation>
    <scope>NUCLEOTIDE SEQUENCE</scope>
    <source>
        <strain evidence="3">KCTC 42650</strain>
    </source>
</reference>
<evidence type="ECO:0000313" key="4">
    <source>
        <dbReference type="Proteomes" id="UP000626220"/>
    </source>
</evidence>
<dbReference type="InterPro" id="IPR024331">
    <property type="entry name" value="DUF3859"/>
</dbReference>
<proteinExistence type="predicted"/>
<name>A0A8J3MBU5_9RHOB</name>
<dbReference type="Pfam" id="PF12975">
    <property type="entry name" value="DUF3859"/>
    <property type="match status" value="1"/>
</dbReference>
<gene>
    <name evidence="3" type="ORF">GCM10017056_44400</name>
</gene>
<dbReference type="RefSeq" id="WP_189682325.1">
    <property type="nucleotide sequence ID" value="NZ_BNCJ01000021.1"/>
</dbReference>
<sequence>MIRRLAPLCLALLPLPLSAGGVEHRADTLLKLEFGAFCQLASVDSVEAPDTLAQRVDLLPVTPPIRWHGPVVPAKAGLSFGVRTETGGLQMYPVTIEVTHPPFLGSGMTHQSYVTTLGGDDASINAYSFDLPEEMVTGTWTIRALFGGEPLYVVSFEVVRPEDAPWIGQDCGADYLS</sequence>
<feature type="chain" id="PRO_5035257931" description="DUF3859 domain-containing protein" evidence="1">
    <location>
        <begin position="20"/>
        <end position="177"/>
    </location>
</feature>
<evidence type="ECO:0000256" key="1">
    <source>
        <dbReference type="SAM" id="SignalP"/>
    </source>
</evidence>
<keyword evidence="1" id="KW-0732">Signal</keyword>
<dbReference type="Gene3D" id="2.60.40.2390">
    <property type="match status" value="1"/>
</dbReference>
<comment type="caution">
    <text evidence="3">The sequence shown here is derived from an EMBL/GenBank/DDBJ whole genome shotgun (WGS) entry which is preliminary data.</text>
</comment>
<feature type="domain" description="DUF3859" evidence="2">
    <location>
        <begin position="69"/>
        <end position="158"/>
    </location>
</feature>